<feature type="compositionally biased region" description="Polar residues" evidence="1">
    <location>
        <begin position="85"/>
        <end position="109"/>
    </location>
</feature>
<feature type="region of interest" description="Disordered" evidence="1">
    <location>
        <begin position="1"/>
        <end position="109"/>
    </location>
</feature>
<protein>
    <submittedName>
        <fullName evidence="2">Uncharacterized protein</fullName>
    </submittedName>
</protein>
<evidence type="ECO:0000313" key="2">
    <source>
        <dbReference type="EMBL" id="JAH95404.1"/>
    </source>
</evidence>
<feature type="compositionally biased region" description="Low complexity" evidence="1">
    <location>
        <begin position="41"/>
        <end position="69"/>
    </location>
</feature>
<reference evidence="2" key="1">
    <citation type="submission" date="2014-11" db="EMBL/GenBank/DDBJ databases">
        <authorList>
            <person name="Amaro Gonzalez C."/>
        </authorList>
    </citation>
    <scope>NUCLEOTIDE SEQUENCE</scope>
</reference>
<evidence type="ECO:0000256" key="1">
    <source>
        <dbReference type="SAM" id="MobiDB-lite"/>
    </source>
</evidence>
<dbReference type="EMBL" id="GBXM01013173">
    <property type="protein sequence ID" value="JAH95404.1"/>
    <property type="molecule type" value="Transcribed_RNA"/>
</dbReference>
<sequence length="109" mass="11761">MRSPSSGSMTRSWWRTRRPSTGFASASSRARPWTPSPRTQRTIYTTTRSSPPRTATTTTTSRTVPSWSSRECREEGGGMMPARGPTSTVGMSSTGRRTAVKSTSASTPG</sequence>
<organism evidence="2">
    <name type="scientific">Anguilla anguilla</name>
    <name type="common">European freshwater eel</name>
    <name type="synonym">Muraena anguilla</name>
    <dbReference type="NCBI Taxonomy" id="7936"/>
    <lineage>
        <taxon>Eukaryota</taxon>
        <taxon>Metazoa</taxon>
        <taxon>Chordata</taxon>
        <taxon>Craniata</taxon>
        <taxon>Vertebrata</taxon>
        <taxon>Euteleostomi</taxon>
        <taxon>Actinopterygii</taxon>
        <taxon>Neopterygii</taxon>
        <taxon>Teleostei</taxon>
        <taxon>Anguilliformes</taxon>
        <taxon>Anguillidae</taxon>
        <taxon>Anguilla</taxon>
    </lineage>
</organism>
<proteinExistence type="predicted"/>
<dbReference type="AlphaFoldDB" id="A0A0E9WYI6"/>
<feature type="compositionally biased region" description="Low complexity" evidence="1">
    <location>
        <begin position="1"/>
        <end position="13"/>
    </location>
</feature>
<accession>A0A0E9WYI6</accession>
<name>A0A0E9WYI6_ANGAN</name>
<reference evidence="2" key="2">
    <citation type="journal article" date="2015" name="Fish Shellfish Immunol.">
        <title>Early steps in the European eel (Anguilla anguilla)-Vibrio vulnificus interaction in the gills: Role of the RtxA13 toxin.</title>
        <authorList>
            <person name="Callol A."/>
            <person name="Pajuelo D."/>
            <person name="Ebbesson L."/>
            <person name="Teles M."/>
            <person name="MacKenzie S."/>
            <person name="Amaro C."/>
        </authorList>
    </citation>
    <scope>NUCLEOTIDE SEQUENCE</scope>
</reference>